<dbReference type="PANTHER" id="PTHR42738">
    <property type="entry name" value="HYDROXYMETHYLGLUTARYL-COA LYASE"/>
    <property type="match status" value="1"/>
</dbReference>
<organism evidence="5 6">
    <name type="scientific">Dongia soli</name>
    <dbReference type="NCBI Taxonomy" id="600628"/>
    <lineage>
        <taxon>Bacteria</taxon>
        <taxon>Pseudomonadati</taxon>
        <taxon>Pseudomonadota</taxon>
        <taxon>Alphaproteobacteria</taxon>
        <taxon>Rhodospirillales</taxon>
        <taxon>Dongiaceae</taxon>
        <taxon>Dongia</taxon>
    </lineage>
</organism>
<evidence type="ECO:0000256" key="1">
    <source>
        <dbReference type="ARBA" id="ARBA00009405"/>
    </source>
</evidence>
<keyword evidence="2" id="KW-0479">Metal-binding</keyword>
<dbReference type="NCBIfam" id="NF004283">
    <property type="entry name" value="PRK05692.1"/>
    <property type="match status" value="1"/>
</dbReference>
<keyword evidence="6" id="KW-1185">Reference proteome</keyword>
<dbReference type="CDD" id="cd07938">
    <property type="entry name" value="DRE_TIM_HMGL"/>
    <property type="match status" value="1"/>
</dbReference>
<reference evidence="5 6" key="1">
    <citation type="journal article" date="2016" name="Antonie Van Leeuwenhoek">
        <title>Dongia soli sp. nov., isolated from soil from Dokdo, Korea.</title>
        <authorList>
            <person name="Kim D.U."/>
            <person name="Lee H."/>
            <person name="Kim H."/>
            <person name="Kim S.G."/>
            <person name="Ka J.O."/>
        </authorList>
    </citation>
    <scope>NUCLEOTIDE SEQUENCE [LARGE SCALE GENOMIC DNA]</scope>
    <source>
        <strain evidence="5 6">D78</strain>
    </source>
</reference>
<gene>
    <name evidence="5" type="ORF">SMD27_07830</name>
</gene>
<protein>
    <submittedName>
        <fullName evidence="5">Hydroxymethylglutaryl-CoA lyase</fullName>
    </submittedName>
</protein>
<dbReference type="Gene3D" id="3.20.20.70">
    <property type="entry name" value="Aldolase class I"/>
    <property type="match status" value="1"/>
</dbReference>
<feature type="domain" description="Pyruvate carboxyltransferase" evidence="4">
    <location>
        <begin position="7"/>
        <end position="274"/>
    </location>
</feature>
<keyword evidence="3 5" id="KW-0456">Lyase</keyword>
<comment type="similarity">
    <text evidence="1">Belongs to the HMG-CoA lyase family.</text>
</comment>
<sequence length="309" mass="32230">MTLPRKVRIVEVGPRDGLQNESVPLSADVKVALIEQLAAAGLQTIEAGAFVSPKWVPQMADTAEVLAAIDARPGVSYPVLVPNLRGLDAALAAGVTEISVFAAASETFSQRNINCSIGESLKRFAEVTAKAHKSKIRIRAYISCVLGCPYEGAVSPTVVTDLATRLADLGCYEVSLGDTIGVGTPLAARRLVETVGTKVPIERLAVHFHDTYGQALANIYATLDLGISVIDSAIAGLGGCPYAPGASGNAATEDVLYMLQGLGIETGIDLDKLLDAGAYITAILGRKNQSKAATALLNRLDQAQRAGTC</sequence>
<dbReference type="RefSeq" id="WP_320507811.1">
    <property type="nucleotide sequence ID" value="NZ_JAXCLW010000002.1"/>
</dbReference>
<dbReference type="InterPro" id="IPR013785">
    <property type="entry name" value="Aldolase_TIM"/>
</dbReference>
<evidence type="ECO:0000313" key="5">
    <source>
        <dbReference type="EMBL" id="MDY0882748.1"/>
    </source>
</evidence>
<evidence type="ECO:0000256" key="3">
    <source>
        <dbReference type="ARBA" id="ARBA00023239"/>
    </source>
</evidence>
<dbReference type="InterPro" id="IPR000891">
    <property type="entry name" value="PYR_CT"/>
</dbReference>
<dbReference type="PANTHER" id="PTHR42738:SF7">
    <property type="entry name" value="HYDROXYMETHYLGLUTARYL-COA LYASE"/>
    <property type="match status" value="1"/>
</dbReference>
<name>A0ABU5E8U9_9PROT</name>
<evidence type="ECO:0000259" key="4">
    <source>
        <dbReference type="PROSITE" id="PS50991"/>
    </source>
</evidence>
<dbReference type="PROSITE" id="PS50991">
    <property type="entry name" value="PYR_CT"/>
    <property type="match status" value="1"/>
</dbReference>
<dbReference type="InterPro" id="IPR043594">
    <property type="entry name" value="HMGL"/>
</dbReference>
<dbReference type="Proteomes" id="UP001279642">
    <property type="component" value="Unassembled WGS sequence"/>
</dbReference>
<comment type="caution">
    <text evidence="5">The sequence shown here is derived from an EMBL/GenBank/DDBJ whole genome shotgun (WGS) entry which is preliminary data.</text>
</comment>
<dbReference type="SUPFAM" id="SSF51569">
    <property type="entry name" value="Aldolase"/>
    <property type="match status" value="1"/>
</dbReference>
<dbReference type="Pfam" id="PF00682">
    <property type="entry name" value="HMGL-like"/>
    <property type="match status" value="1"/>
</dbReference>
<dbReference type="GO" id="GO:0016829">
    <property type="term" value="F:lyase activity"/>
    <property type="evidence" value="ECO:0007669"/>
    <property type="project" value="UniProtKB-KW"/>
</dbReference>
<accession>A0ABU5E8U9</accession>
<evidence type="ECO:0000256" key="2">
    <source>
        <dbReference type="ARBA" id="ARBA00022723"/>
    </source>
</evidence>
<proteinExistence type="inferred from homology"/>
<dbReference type="EMBL" id="JAXCLW010000002">
    <property type="protein sequence ID" value="MDY0882748.1"/>
    <property type="molecule type" value="Genomic_DNA"/>
</dbReference>
<evidence type="ECO:0000313" key="6">
    <source>
        <dbReference type="Proteomes" id="UP001279642"/>
    </source>
</evidence>